<protein>
    <submittedName>
        <fullName evidence="2">Uncharacterized protein</fullName>
    </submittedName>
</protein>
<accession>A0AAV0D0K4</accession>
<reference evidence="2" key="1">
    <citation type="submission" date="2022-07" db="EMBL/GenBank/DDBJ databases">
        <authorList>
            <person name="Macas J."/>
            <person name="Novak P."/>
            <person name="Neumann P."/>
        </authorList>
    </citation>
    <scope>NUCLEOTIDE SEQUENCE</scope>
</reference>
<comment type="caution">
    <text evidence="2">The sequence shown here is derived from an EMBL/GenBank/DDBJ whole genome shotgun (WGS) entry which is preliminary data.</text>
</comment>
<keyword evidence="1" id="KW-1133">Transmembrane helix</keyword>
<keyword evidence="3" id="KW-1185">Reference proteome</keyword>
<feature type="transmembrane region" description="Helical" evidence="1">
    <location>
        <begin position="21"/>
        <end position="43"/>
    </location>
</feature>
<dbReference type="EMBL" id="CAMAPF010000062">
    <property type="protein sequence ID" value="CAH9090016.1"/>
    <property type="molecule type" value="Genomic_DNA"/>
</dbReference>
<gene>
    <name evidence="2" type="ORF">CEPIT_LOCUS11103</name>
</gene>
<evidence type="ECO:0000313" key="3">
    <source>
        <dbReference type="Proteomes" id="UP001152523"/>
    </source>
</evidence>
<dbReference type="Proteomes" id="UP001152523">
    <property type="component" value="Unassembled WGS sequence"/>
</dbReference>
<evidence type="ECO:0000256" key="1">
    <source>
        <dbReference type="SAM" id="Phobius"/>
    </source>
</evidence>
<dbReference type="AlphaFoldDB" id="A0AAV0D0K4"/>
<keyword evidence="1" id="KW-0472">Membrane</keyword>
<organism evidence="2 3">
    <name type="scientific">Cuscuta epithymum</name>
    <dbReference type="NCBI Taxonomy" id="186058"/>
    <lineage>
        <taxon>Eukaryota</taxon>
        <taxon>Viridiplantae</taxon>
        <taxon>Streptophyta</taxon>
        <taxon>Embryophyta</taxon>
        <taxon>Tracheophyta</taxon>
        <taxon>Spermatophyta</taxon>
        <taxon>Magnoliopsida</taxon>
        <taxon>eudicotyledons</taxon>
        <taxon>Gunneridae</taxon>
        <taxon>Pentapetalae</taxon>
        <taxon>asterids</taxon>
        <taxon>lamiids</taxon>
        <taxon>Solanales</taxon>
        <taxon>Convolvulaceae</taxon>
        <taxon>Cuscuteae</taxon>
        <taxon>Cuscuta</taxon>
        <taxon>Cuscuta subgen. Cuscuta</taxon>
    </lineage>
</organism>
<proteinExistence type="predicted"/>
<evidence type="ECO:0000313" key="2">
    <source>
        <dbReference type="EMBL" id="CAH9090016.1"/>
    </source>
</evidence>
<sequence>MKGVNEWETEVKMHKMHIHNAYYITLFLSLFSSNLFHQIYFFYFYSNLVIGHKCMLYGEFVLICGYFRMPPHEYFLLGAIAQQMVLVKVHVSEEFNAYKGVHNLGPTIHHQIIAAKYC</sequence>
<keyword evidence="1" id="KW-0812">Transmembrane</keyword>
<name>A0AAV0D0K4_9ASTE</name>